<protein>
    <submittedName>
        <fullName evidence="1">Uncharacterized protein</fullName>
    </submittedName>
</protein>
<name>A0A856MGB4_9CYAN</name>
<accession>A0A856MGB4</accession>
<reference evidence="1 2" key="1">
    <citation type="submission" date="2018-06" db="EMBL/GenBank/DDBJ databases">
        <title>Comparative genomics of Brasilonema spp. strains.</title>
        <authorList>
            <person name="Alvarenga D.O."/>
            <person name="Fiore M.F."/>
            <person name="Varani A.M."/>
        </authorList>
    </citation>
    <scope>NUCLEOTIDE SEQUENCE [LARGE SCALE GENOMIC DNA]</scope>
    <source>
        <strain evidence="1 2">CENA114</strain>
    </source>
</reference>
<keyword evidence="2" id="KW-1185">Reference proteome</keyword>
<dbReference type="AlphaFoldDB" id="A0A856MGB4"/>
<dbReference type="EMBL" id="CP030118">
    <property type="protein sequence ID" value="QDL10253.1"/>
    <property type="molecule type" value="Genomic_DNA"/>
</dbReference>
<dbReference type="Proteomes" id="UP000503129">
    <property type="component" value="Chromosome"/>
</dbReference>
<dbReference type="RefSeq" id="WP_169267398.1">
    <property type="nucleotide sequence ID" value="NZ_CAWOXK010000001.1"/>
</dbReference>
<sequence>MKLNKKQLDLLGTFLGVVAGVSTVLTTQGVIDQKVGGSVGGIATVLLGVVVQRPTDAEPTTQQVEQEEVKQTKV</sequence>
<proteinExistence type="predicted"/>
<evidence type="ECO:0000313" key="1">
    <source>
        <dbReference type="EMBL" id="QDL10253.1"/>
    </source>
</evidence>
<gene>
    <name evidence="1" type="ORF">DP114_22245</name>
</gene>
<organism evidence="1 2">
    <name type="scientific">Brasilonema sennae CENA114</name>
    <dbReference type="NCBI Taxonomy" id="415709"/>
    <lineage>
        <taxon>Bacteria</taxon>
        <taxon>Bacillati</taxon>
        <taxon>Cyanobacteriota</taxon>
        <taxon>Cyanophyceae</taxon>
        <taxon>Nostocales</taxon>
        <taxon>Scytonemataceae</taxon>
        <taxon>Brasilonema</taxon>
        <taxon>Bromeliae group (in: Brasilonema)</taxon>
    </lineage>
</organism>
<evidence type="ECO:0000313" key="2">
    <source>
        <dbReference type="Proteomes" id="UP000503129"/>
    </source>
</evidence>
<dbReference type="KEGG" id="bsen:DP114_22245"/>